<feature type="compositionally biased region" description="Basic residues" evidence="1">
    <location>
        <begin position="57"/>
        <end position="70"/>
    </location>
</feature>
<protein>
    <submittedName>
        <fullName evidence="2">Uncharacterized protein</fullName>
    </submittedName>
</protein>
<feature type="compositionally biased region" description="Pro residues" evidence="1">
    <location>
        <begin position="1"/>
        <end position="21"/>
    </location>
</feature>
<organism evidence="2">
    <name type="scientific">Arundo donax</name>
    <name type="common">Giant reed</name>
    <name type="synonym">Donax arundinaceus</name>
    <dbReference type="NCBI Taxonomy" id="35708"/>
    <lineage>
        <taxon>Eukaryota</taxon>
        <taxon>Viridiplantae</taxon>
        <taxon>Streptophyta</taxon>
        <taxon>Embryophyta</taxon>
        <taxon>Tracheophyta</taxon>
        <taxon>Spermatophyta</taxon>
        <taxon>Magnoliopsida</taxon>
        <taxon>Liliopsida</taxon>
        <taxon>Poales</taxon>
        <taxon>Poaceae</taxon>
        <taxon>PACMAD clade</taxon>
        <taxon>Arundinoideae</taxon>
        <taxon>Arundineae</taxon>
        <taxon>Arundo</taxon>
    </lineage>
</organism>
<reference evidence="2" key="1">
    <citation type="submission" date="2014-09" db="EMBL/GenBank/DDBJ databases">
        <authorList>
            <person name="Magalhaes I.L.F."/>
            <person name="Oliveira U."/>
            <person name="Santos F.R."/>
            <person name="Vidigal T.H.D.A."/>
            <person name="Brescovit A.D."/>
            <person name="Santos A.J."/>
        </authorList>
    </citation>
    <scope>NUCLEOTIDE SEQUENCE</scope>
    <source>
        <tissue evidence="2">Shoot tissue taken approximately 20 cm above the soil surface</tissue>
    </source>
</reference>
<reference evidence="2" key="2">
    <citation type="journal article" date="2015" name="Data Brief">
        <title>Shoot transcriptome of the giant reed, Arundo donax.</title>
        <authorList>
            <person name="Barrero R.A."/>
            <person name="Guerrero F.D."/>
            <person name="Moolhuijzen P."/>
            <person name="Goolsby J.A."/>
            <person name="Tidwell J."/>
            <person name="Bellgard S.E."/>
            <person name="Bellgard M.I."/>
        </authorList>
    </citation>
    <scope>NUCLEOTIDE SEQUENCE</scope>
    <source>
        <tissue evidence="2">Shoot tissue taken approximately 20 cm above the soil surface</tissue>
    </source>
</reference>
<feature type="region of interest" description="Disordered" evidence="1">
    <location>
        <begin position="38"/>
        <end position="78"/>
    </location>
</feature>
<evidence type="ECO:0000313" key="2">
    <source>
        <dbReference type="EMBL" id="JAD93688.1"/>
    </source>
</evidence>
<dbReference type="AlphaFoldDB" id="A0A0A9E3U3"/>
<dbReference type="EMBL" id="GBRH01204207">
    <property type="protein sequence ID" value="JAD93688.1"/>
    <property type="molecule type" value="Transcribed_RNA"/>
</dbReference>
<proteinExistence type="predicted"/>
<sequence>MSPWRRPAPLPLSPCPSSPPEPDPRLPVAAVVTRAQVTLRTKMTPSPSSPPDTALLHRVRATLTRRRPRRGGGTESTPHRALFLDVEWRIWEEMRREQHCPFMASWVEMAVWTTSRILF</sequence>
<accession>A0A0A9E3U3</accession>
<feature type="region of interest" description="Disordered" evidence="1">
    <location>
        <begin position="1"/>
        <end position="26"/>
    </location>
</feature>
<evidence type="ECO:0000256" key="1">
    <source>
        <dbReference type="SAM" id="MobiDB-lite"/>
    </source>
</evidence>
<name>A0A0A9E3U3_ARUDO</name>